<keyword evidence="2" id="KW-0808">Transferase</keyword>
<protein>
    <submittedName>
        <fullName evidence="5">Uncharacterized protein</fullName>
    </submittedName>
</protein>
<evidence type="ECO:0000256" key="4">
    <source>
        <dbReference type="SAM" id="MobiDB-lite"/>
    </source>
</evidence>
<keyword evidence="3" id="KW-0012">Acyltransferase</keyword>
<accession>A0A7N0UKJ1</accession>
<feature type="compositionally biased region" description="Polar residues" evidence="4">
    <location>
        <begin position="299"/>
        <end position="310"/>
    </location>
</feature>
<dbReference type="Gramene" id="Kaladp0071s0128.1.v1.1">
    <property type="protein sequence ID" value="Kaladp0071s0128.1.v1.1"/>
    <property type="gene ID" value="Kaladp0071s0128.v1.1"/>
</dbReference>
<feature type="region of interest" description="Disordered" evidence="4">
    <location>
        <begin position="249"/>
        <end position="310"/>
    </location>
</feature>
<keyword evidence="6" id="KW-1185">Reference proteome</keyword>
<dbReference type="Pfam" id="PF02458">
    <property type="entry name" value="Transferase"/>
    <property type="match status" value="1"/>
</dbReference>
<reference evidence="5" key="1">
    <citation type="submission" date="2021-01" db="UniProtKB">
        <authorList>
            <consortium name="EnsemblPlants"/>
        </authorList>
    </citation>
    <scope>IDENTIFICATION</scope>
</reference>
<dbReference type="PANTHER" id="PTHR31623:SF110">
    <property type="entry name" value="VINORINE SYNTHASE-LIKE"/>
    <property type="match status" value="1"/>
</dbReference>
<evidence type="ECO:0000256" key="3">
    <source>
        <dbReference type="ARBA" id="ARBA00023315"/>
    </source>
</evidence>
<dbReference type="Gene3D" id="3.30.559.10">
    <property type="entry name" value="Chloramphenicol acetyltransferase-like domain"/>
    <property type="match status" value="1"/>
</dbReference>
<dbReference type="PANTHER" id="PTHR31623">
    <property type="entry name" value="F21J9.9"/>
    <property type="match status" value="1"/>
</dbReference>
<dbReference type="Proteomes" id="UP000594263">
    <property type="component" value="Unplaced"/>
</dbReference>
<sequence length="310" mass="34471">MEVKIASEIWLRPSSTTPPHLRHYRLSLLDQLIPVDSVPFIFFYKHDELINLNQKLDLLKNKLSQILSDFYVLAGKMMEDGLTVDCNDDGVRYVEARVDCEMREFLARPDLLQMNKLVPSRDVLKMHAEGTHVASIQINVFKCESLAIGLSISHKIVDGAGIGVFMNAWAAAARRSVDYSNPKPNFNTSSVFPAENLWLKEVAAAAVSSVKPGSFITKRLGSRKELIAHLQTDHKERVGGGAFSRGVRCVGVSTGPDPDRTGPEPESRFFTDRNRNRFQTGLDRTGPESPKNTAAKRFTGNNNTSGGERE</sequence>
<dbReference type="AlphaFoldDB" id="A0A7N0UKJ1"/>
<dbReference type="InterPro" id="IPR023213">
    <property type="entry name" value="CAT-like_dom_sf"/>
</dbReference>
<feature type="compositionally biased region" description="Basic and acidic residues" evidence="4">
    <location>
        <begin position="257"/>
        <end position="275"/>
    </location>
</feature>
<evidence type="ECO:0000313" key="6">
    <source>
        <dbReference type="Proteomes" id="UP000594263"/>
    </source>
</evidence>
<organism evidence="5 6">
    <name type="scientific">Kalanchoe fedtschenkoi</name>
    <name type="common">Lavender scallops</name>
    <name type="synonym">South American air plant</name>
    <dbReference type="NCBI Taxonomy" id="63787"/>
    <lineage>
        <taxon>Eukaryota</taxon>
        <taxon>Viridiplantae</taxon>
        <taxon>Streptophyta</taxon>
        <taxon>Embryophyta</taxon>
        <taxon>Tracheophyta</taxon>
        <taxon>Spermatophyta</taxon>
        <taxon>Magnoliopsida</taxon>
        <taxon>eudicotyledons</taxon>
        <taxon>Gunneridae</taxon>
        <taxon>Pentapetalae</taxon>
        <taxon>Saxifragales</taxon>
        <taxon>Crassulaceae</taxon>
        <taxon>Kalanchoe</taxon>
    </lineage>
</organism>
<comment type="similarity">
    <text evidence="1">Belongs to the plant acyltransferase family.</text>
</comment>
<name>A0A7N0UKJ1_KALFE</name>
<dbReference type="EnsemblPlants" id="Kaladp0071s0128.1.v1.1">
    <property type="protein sequence ID" value="Kaladp0071s0128.1.v1.1"/>
    <property type="gene ID" value="Kaladp0071s0128.v1.1"/>
</dbReference>
<evidence type="ECO:0000256" key="2">
    <source>
        <dbReference type="ARBA" id="ARBA00022679"/>
    </source>
</evidence>
<dbReference type="GO" id="GO:0016746">
    <property type="term" value="F:acyltransferase activity"/>
    <property type="evidence" value="ECO:0007669"/>
    <property type="project" value="UniProtKB-KW"/>
</dbReference>
<evidence type="ECO:0000256" key="1">
    <source>
        <dbReference type="ARBA" id="ARBA00009861"/>
    </source>
</evidence>
<proteinExistence type="inferred from homology"/>
<evidence type="ECO:0000313" key="5">
    <source>
        <dbReference type="EnsemblPlants" id="Kaladp0071s0128.1.v1.1"/>
    </source>
</evidence>